<dbReference type="InterPro" id="IPR046582">
    <property type="entry name" value="DUF6630"/>
</dbReference>
<protein>
    <recommendedName>
        <fullName evidence="1">DUF6630 domain-containing protein</fullName>
    </recommendedName>
</protein>
<sequence>MGFLSKIFGEKQSRKSNPDLAFYEEIVDYIVISDTLKSDLKANLKQAFQDPKAFYDDNKNFILSERGLKYPQDALLTPKFVLVDTLLENGQMAEVDWKEPESEIRIYLNEIRIAKRYDFTLSEDDFYRAHDTGEIINLIDKQELKPQGFSIELLDINSDSYVFTIIPLDKEQKVKMMFEKLK</sequence>
<comment type="caution">
    <text evidence="2">The sequence shown here is derived from an EMBL/GenBank/DDBJ whole genome shotgun (WGS) entry which is preliminary data.</text>
</comment>
<feature type="domain" description="DUF6630" evidence="1">
    <location>
        <begin position="40"/>
        <end position="180"/>
    </location>
</feature>
<dbReference type="EMBL" id="PYFT01000001">
    <property type="protein sequence ID" value="PSR52404.1"/>
    <property type="molecule type" value="Genomic_DNA"/>
</dbReference>
<dbReference type="AlphaFoldDB" id="A0A2T2YA69"/>
<gene>
    <name evidence="2" type="ORF">AHMF7605_02120</name>
</gene>
<dbReference type="Pfam" id="PF20335">
    <property type="entry name" value="DUF6630"/>
    <property type="match status" value="1"/>
</dbReference>
<name>A0A2T2YA69_9BACT</name>
<dbReference type="RefSeq" id="WP_106925995.1">
    <property type="nucleotide sequence ID" value="NZ_PYFT01000001.1"/>
</dbReference>
<dbReference type="Proteomes" id="UP000240357">
    <property type="component" value="Unassembled WGS sequence"/>
</dbReference>
<reference evidence="2 3" key="1">
    <citation type="submission" date="2018-03" db="EMBL/GenBank/DDBJ databases">
        <title>Adhaeribacter sp. HMF7605 Genome sequencing and assembly.</title>
        <authorList>
            <person name="Kang H."/>
            <person name="Kang J."/>
            <person name="Cha I."/>
            <person name="Kim H."/>
            <person name="Joh K."/>
        </authorList>
    </citation>
    <scope>NUCLEOTIDE SEQUENCE [LARGE SCALE GENOMIC DNA]</scope>
    <source>
        <strain evidence="2 3">HMF7605</strain>
    </source>
</reference>
<evidence type="ECO:0000313" key="2">
    <source>
        <dbReference type="EMBL" id="PSR52404.1"/>
    </source>
</evidence>
<evidence type="ECO:0000313" key="3">
    <source>
        <dbReference type="Proteomes" id="UP000240357"/>
    </source>
</evidence>
<dbReference type="OrthoDB" id="1275241at2"/>
<keyword evidence="3" id="KW-1185">Reference proteome</keyword>
<accession>A0A2T2YA69</accession>
<evidence type="ECO:0000259" key="1">
    <source>
        <dbReference type="Pfam" id="PF20335"/>
    </source>
</evidence>
<organism evidence="2 3">
    <name type="scientific">Adhaeribacter arboris</name>
    <dbReference type="NCBI Taxonomy" id="2072846"/>
    <lineage>
        <taxon>Bacteria</taxon>
        <taxon>Pseudomonadati</taxon>
        <taxon>Bacteroidota</taxon>
        <taxon>Cytophagia</taxon>
        <taxon>Cytophagales</taxon>
        <taxon>Hymenobacteraceae</taxon>
        <taxon>Adhaeribacter</taxon>
    </lineage>
</organism>
<proteinExistence type="predicted"/>